<feature type="binding site" evidence="3">
    <location>
        <position position="192"/>
    </location>
    <ligand>
        <name>substrate</name>
    </ligand>
</feature>
<name>A0ABW4JJS6_9BACL</name>
<keyword evidence="6" id="KW-1185">Reference proteome</keyword>
<proteinExistence type="inferred from homology"/>
<comment type="similarity">
    <text evidence="1 3">Belongs to the diaminopimelate epimerase family.</text>
</comment>
<dbReference type="EC" id="5.1.1.7" evidence="3 4"/>
<dbReference type="InterPro" id="IPR001653">
    <property type="entry name" value="DAP_epimerase_DapF"/>
</dbReference>
<reference evidence="6" key="1">
    <citation type="journal article" date="2019" name="Int. J. Syst. Evol. Microbiol.">
        <title>The Global Catalogue of Microorganisms (GCM) 10K type strain sequencing project: providing services to taxonomists for standard genome sequencing and annotation.</title>
        <authorList>
            <consortium name="The Broad Institute Genomics Platform"/>
            <consortium name="The Broad Institute Genome Sequencing Center for Infectious Disease"/>
            <person name="Wu L."/>
            <person name="Ma J."/>
        </authorList>
    </citation>
    <scope>NUCLEOTIDE SEQUENCE [LARGE SCALE GENOMIC DNA]</scope>
    <source>
        <strain evidence="6">CGMCC 1.12286</strain>
    </source>
</reference>
<dbReference type="PANTHER" id="PTHR31689">
    <property type="entry name" value="DIAMINOPIMELATE EPIMERASE, CHLOROPLASTIC"/>
    <property type="match status" value="1"/>
</dbReference>
<feature type="site" description="Could be important to modulate the pK values of the two catalytic cysteine residues" evidence="3">
    <location>
        <position position="161"/>
    </location>
</feature>
<comment type="pathway">
    <text evidence="3">Amino-acid biosynthesis; L-lysine biosynthesis via DAP pathway; DL-2,6-diaminopimelate from LL-2,6-diaminopimelate: step 1/1.</text>
</comment>
<protein>
    <recommendedName>
        <fullName evidence="3 4">Diaminopimelate epimerase</fullName>
        <shortName evidence="3">DAP epimerase</shortName>
        <ecNumber evidence="3 4">5.1.1.7</ecNumber>
    </recommendedName>
    <alternativeName>
        <fullName evidence="3">PLP-independent amino acid racemase</fullName>
    </alternativeName>
</protein>
<organism evidence="5 6">
    <name type="scientific">Alicyclobacillus fodiniaquatilis</name>
    <dbReference type="NCBI Taxonomy" id="1661150"/>
    <lineage>
        <taxon>Bacteria</taxon>
        <taxon>Bacillati</taxon>
        <taxon>Bacillota</taxon>
        <taxon>Bacilli</taxon>
        <taxon>Bacillales</taxon>
        <taxon>Alicyclobacillaceae</taxon>
        <taxon>Alicyclobacillus</taxon>
    </lineage>
</organism>
<feature type="binding site" evidence="3">
    <location>
        <position position="159"/>
    </location>
    <ligand>
        <name>substrate</name>
    </ligand>
</feature>
<keyword evidence="3" id="KW-0963">Cytoplasm</keyword>
<comment type="subunit">
    <text evidence="3">Homodimer.</text>
</comment>
<keyword evidence="2 3" id="KW-0413">Isomerase</keyword>
<feature type="binding site" evidence="3">
    <location>
        <begin position="210"/>
        <end position="211"/>
    </location>
    <ligand>
        <name>substrate</name>
    </ligand>
</feature>
<evidence type="ECO:0000256" key="2">
    <source>
        <dbReference type="ARBA" id="ARBA00023235"/>
    </source>
</evidence>
<dbReference type="EMBL" id="JBHUCX010000044">
    <property type="protein sequence ID" value="MFD1676249.1"/>
    <property type="molecule type" value="Genomic_DNA"/>
</dbReference>
<dbReference type="PANTHER" id="PTHR31689:SF0">
    <property type="entry name" value="DIAMINOPIMELATE EPIMERASE"/>
    <property type="match status" value="1"/>
</dbReference>
<sequence length="279" mass="30649">MDFYRYHGLGNDYLVVDPNKTSVPINEESVRAICKPHFGEGADGVLYGPLFTKSGDIQLRIFNPDGSEAEKSGNGTRIFARYLVDEGYRNSVEPFSFQTLGGMVTAHVIDRRNKIVMDMGAATFLSTKIPVLGEEREVVNEHLAVNGRKLTVTCVSMGNPHCVVPVNMLSKDLALEMGPHLENHAMFPNRTNVQFMRVIDRHHIQIEIWERGAGYTLASGSSSCAAAAAAFRLGLTQNTVKVQMAGGELEIVILDNYKIQMTGPVVFVSKGVLSNEIFA</sequence>
<comment type="caution">
    <text evidence="5">The sequence shown here is derived from an EMBL/GenBank/DDBJ whole genome shotgun (WGS) entry which is preliminary data.</text>
</comment>
<dbReference type="Proteomes" id="UP001597079">
    <property type="component" value="Unassembled WGS sequence"/>
</dbReference>
<dbReference type="Pfam" id="PF01678">
    <property type="entry name" value="DAP_epimerase"/>
    <property type="match status" value="2"/>
</dbReference>
<evidence type="ECO:0000313" key="6">
    <source>
        <dbReference type="Proteomes" id="UP001597079"/>
    </source>
</evidence>
<evidence type="ECO:0000313" key="5">
    <source>
        <dbReference type="EMBL" id="MFD1676249.1"/>
    </source>
</evidence>
<keyword evidence="3" id="KW-0457">Lysine biosynthesis</keyword>
<feature type="binding site" evidence="3">
    <location>
        <position position="63"/>
    </location>
    <ligand>
        <name>substrate</name>
    </ligand>
</feature>
<evidence type="ECO:0000256" key="4">
    <source>
        <dbReference type="NCBIfam" id="TIGR00652"/>
    </source>
</evidence>
<feature type="binding site" evidence="3">
    <location>
        <begin position="73"/>
        <end position="74"/>
    </location>
    <ligand>
        <name>substrate</name>
    </ligand>
</feature>
<dbReference type="SUPFAM" id="SSF54506">
    <property type="entry name" value="Diaminopimelate epimerase-like"/>
    <property type="match status" value="2"/>
</dbReference>
<comment type="subcellular location">
    <subcellularLocation>
        <location evidence="3">Cytoplasm</location>
    </subcellularLocation>
</comment>
<comment type="function">
    <text evidence="3">Catalyzes the stereoinversion of LL-2,6-diaminopimelate (L,L-DAP) to meso-diaminopimelate (meso-DAP), a precursor of L-lysine and an essential component of the bacterial peptidoglycan.</text>
</comment>
<dbReference type="HAMAP" id="MF_00197">
    <property type="entry name" value="DAP_epimerase"/>
    <property type="match status" value="1"/>
</dbReference>
<comment type="caution">
    <text evidence="3">Lacks conserved residue(s) required for the propagation of feature annotation.</text>
</comment>
<keyword evidence="3" id="KW-0028">Amino-acid biosynthesis</keyword>
<feature type="binding site" evidence="3">
    <location>
        <position position="11"/>
    </location>
    <ligand>
        <name>substrate</name>
    </ligand>
</feature>
<dbReference type="GO" id="GO:0008837">
    <property type="term" value="F:diaminopimelate epimerase activity"/>
    <property type="evidence" value="ECO:0007669"/>
    <property type="project" value="UniProtKB-EC"/>
</dbReference>
<evidence type="ECO:0000256" key="1">
    <source>
        <dbReference type="ARBA" id="ARBA00010219"/>
    </source>
</evidence>
<feature type="binding site" evidence="3">
    <location>
        <begin position="220"/>
        <end position="221"/>
    </location>
    <ligand>
        <name>substrate</name>
    </ligand>
</feature>
<gene>
    <name evidence="3 5" type="primary">dapF</name>
    <name evidence="5" type="ORF">ACFSB2_16210</name>
</gene>
<dbReference type="Gene3D" id="3.10.310.10">
    <property type="entry name" value="Diaminopimelate Epimerase, Chain A, domain 1"/>
    <property type="match status" value="2"/>
</dbReference>
<dbReference type="NCBIfam" id="TIGR00652">
    <property type="entry name" value="DapF"/>
    <property type="match status" value="1"/>
</dbReference>
<feature type="site" description="Could be important to modulate the pK values of the two catalytic cysteine residues" evidence="3">
    <location>
        <position position="210"/>
    </location>
</feature>
<accession>A0ABW4JJS6</accession>
<dbReference type="RefSeq" id="WP_377944133.1">
    <property type="nucleotide sequence ID" value="NZ_JBHUCX010000044.1"/>
</dbReference>
<comment type="catalytic activity">
    <reaction evidence="3">
        <text>(2S,6S)-2,6-diaminopimelate = meso-2,6-diaminopimelate</text>
        <dbReference type="Rhea" id="RHEA:15393"/>
        <dbReference type="ChEBI" id="CHEBI:57609"/>
        <dbReference type="ChEBI" id="CHEBI:57791"/>
        <dbReference type="EC" id="5.1.1.7"/>
    </reaction>
</comment>
<evidence type="ECO:0000256" key="3">
    <source>
        <dbReference type="HAMAP-Rule" id="MF_00197"/>
    </source>
</evidence>